<keyword evidence="4 5" id="KW-0472">Membrane</keyword>
<dbReference type="EMBL" id="MN079102">
    <property type="protein sequence ID" value="QEA05473.1"/>
    <property type="molecule type" value="Genomic_DNA"/>
</dbReference>
<keyword evidence="3 5" id="KW-1133">Transmembrane helix</keyword>
<evidence type="ECO:0000256" key="3">
    <source>
        <dbReference type="ARBA" id="ARBA00022989"/>
    </source>
</evidence>
<keyword evidence="2 5" id="KW-0812">Transmembrane</keyword>
<feature type="transmembrane region" description="Helical" evidence="5">
    <location>
        <begin position="161"/>
        <end position="182"/>
    </location>
</feature>
<feature type="transmembrane region" description="Helical" evidence="5">
    <location>
        <begin position="109"/>
        <end position="130"/>
    </location>
</feature>
<proteinExistence type="predicted"/>
<feature type="transmembrane region" description="Helical" evidence="5">
    <location>
        <begin position="53"/>
        <end position="70"/>
    </location>
</feature>
<gene>
    <name evidence="7" type="ORF">KBTEX_01796</name>
</gene>
<feature type="domain" description="EamA" evidence="6">
    <location>
        <begin position="166"/>
        <end position="292"/>
    </location>
</feature>
<feature type="transmembrane region" description="Helical" evidence="5">
    <location>
        <begin position="137"/>
        <end position="155"/>
    </location>
</feature>
<sequence>MSSPGTHAQHRTQPASANPLVTGAALIILSEALLATMSAAIKVVSADLPNEMLVFFRNLFGLALVLPVALRHGPGALRTDCIQWHLLRATAGVGAMYCFFYTIEHLALAEAILFKLTAPFFIPLIALVWLGERIPASARIAIGVGFAGSALVLGPGGADRFALAGLTGLGGAFLGGLAKVTIRRMGRSEPAPRIVFYFGVFATTLTAVPLTWAWQTPGLASLGWLGLMGGCATTAQLCLTRAYSLAPAGQIGPFTYVSVIFGSFAGWLFWGEVPDLLTVAGSLLIIGAGLLTLRGRRTPRPETSPAEGSRA</sequence>
<evidence type="ECO:0000256" key="2">
    <source>
        <dbReference type="ARBA" id="ARBA00022692"/>
    </source>
</evidence>
<dbReference type="Pfam" id="PF00892">
    <property type="entry name" value="EamA"/>
    <property type="match status" value="2"/>
</dbReference>
<dbReference type="GO" id="GO:0016020">
    <property type="term" value="C:membrane"/>
    <property type="evidence" value="ECO:0007669"/>
    <property type="project" value="UniProtKB-SubCell"/>
</dbReference>
<dbReference type="PANTHER" id="PTHR22911:SF6">
    <property type="entry name" value="SOLUTE CARRIER FAMILY 35 MEMBER G1"/>
    <property type="match status" value="1"/>
</dbReference>
<feature type="transmembrane region" description="Helical" evidence="5">
    <location>
        <begin position="20"/>
        <end position="41"/>
    </location>
</feature>
<organism evidence="7">
    <name type="scientific">uncultured organism</name>
    <dbReference type="NCBI Taxonomy" id="155900"/>
    <lineage>
        <taxon>unclassified sequences</taxon>
        <taxon>environmental samples</taxon>
    </lineage>
</organism>
<evidence type="ECO:0000313" key="7">
    <source>
        <dbReference type="EMBL" id="QEA05473.1"/>
    </source>
</evidence>
<evidence type="ECO:0000259" key="6">
    <source>
        <dbReference type="Pfam" id="PF00892"/>
    </source>
</evidence>
<dbReference type="InterPro" id="IPR000620">
    <property type="entry name" value="EamA_dom"/>
</dbReference>
<feature type="transmembrane region" description="Helical" evidence="5">
    <location>
        <begin position="220"/>
        <end position="239"/>
    </location>
</feature>
<dbReference type="InterPro" id="IPR037185">
    <property type="entry name" value="EmrE-like"/>
</dbReference>
<dbReference type="PANTHER" id="PTHR22911">
    <property type="entry name" value="ACYL-MALONYL CONDENSING ENZYME-RELATED"/>
    <property type="match status" value="1"/>
</dbReference>
<dbReference type="SUPFAM" id="SSF103481">
    <property type="entry name" value="Multidrug resistance efflux transporter EmrE"/>
    <property type="match status" value="2"/>
</dbReference>
<comment type="subcellular location">
    <subcellularLocation>
        <location evidence="1">Membrane</location>
        <topology evidence="1">Multi-pass membrane protein</topology>
    </subcellularLocation>
</comment>
<feature type="transmembrane region" description="Helical" evidence="5">
    <location>
        <begin position="276"/>
        <end position="293"/>
    </location>
</feature>
<accession>A0A5B8RBL9</accession>
<evidence type="ECO:0000256" key="4">
    <source>
        <dbReference type="ARBA" id="ARBA00023136"/>
    </source>
</evidence>
<evidence type="ECO:0000256" key="5">
    <source>
        <dbReference type="SAM" id="Phobius"/>
    </source>
</evidence>
<evidence type="ECO:0000256" key="1">
    <source>
        <dbReference type="ARBA" id="ARBA00004141"/>
    </source>
</evidence>
<feature type="domain" description="EamA" evidence="6">
    <location>
        <begin position="22"/>
        <end position="153"/>
    </location>
</feature>
<reference evidence="7" key="1">
    <citation type="submission" date="2019-06" db="EMBL/GenBank/DDBJ databases">
        <authorList>
            <person name="Murdoch R.W."/>
            <person name="Fathepure B."/>
        </authorList>
    </citation>
    <scope>NUCLEOTIDE SEQUENCE</scope>
</reference>
<feature type="transmembrane region" description="Helical" evidence="5">
    <location>
        <begin position="251"/>
        <end position="270"/>
    </location>
</feature>
<feature type="transmembrane region" description="Helical" evidence="5">
    <location>
        <begin position="194"/>
        <end position="214"/>
    </location>
</feature>
<feature type="transmembrane region" description="Helical" evidence="5">
    <location>
        <begin position="82"/>
        <end position="103"/>
    </location>
</feature>
<protein>
    <recommendedName>
        <fullName evidence="6">EamA domain-containing protein</fullName>
    </recommendedName>
</protein>
<dbReference type="AlphaFoldDB" id="A0A5B8RBL9"/>
<name>A0A5B8RBL9_9ZZZZ</name>